<gene>
    <name evidence="1" type="ORF">GHT06_015100</name>
</gene>
<protein>
    <submittedName>
        <fullName evidence="1">Uncharacterized protein</fullName>
    </submittedName>
</protein>
<reference evidence="1 2" key="1">
    <citation type="submission" date="2022-05" db="EMBL/GenBank/DDBJ databases">
        <title>A multi-omics perspective on studying reproductive biology in Daphnia sinensis.</title>
        <authorList>
            <person name="Jia J."/>
        </authorList>
    </citation>
    <scope>NUCLEOTIDE SEQUENCE [LARGE SCALE GENOMIC DNA]</scope>
    <source>
        <strain evidence="1 2">WSL</strain>
    </source>
</reference>
<dbReference type="Proteomes" id="UP000820818">
    <property type="component" value="Linkage Group LG5"/>
</dbReference>
<evidence type="ECO:0000313" key="1">
    <source>
        <dbReference type="EMBL" id="KAI9558347.1"/>
    </source>
</evidence>
<accession>A0AAD5PSZ7</accession>
<sequence>MFPPNDQEVEIVLKASRISQRERKRRLIELTSQYATHLRSRSVKILGIWRKQGVPHDIWVTIKERVDLVRKYNLKPRAPRENQSFIQDELTQLDGLIESVDKDVCSDTDFQTLHFITVYNCVKSVDHRSPTSDPIGLAFPFFSYLSPFEN</sequence>
<name>A0AAD5PSZ7_9CRUS</name>
<comment type="caution">
    <text evidence="1">The sequence shown here is derived from an EMBL/GenBank/DDBJ whole genome shotgun (WGS) entry which is preliminary data.</text>
</comment>
<proteinExistence type="predicted"/>
<evidence type="ECO:0000313" key="2">
    <source>
        <dbReference type="Proteomes" id="UP000820818"/>
    </source>
</evidence>
<dbReference type="AlphaFoldDB" id="A0AAD5PSZ7"/>
<keyword evidence="2" id="KW-1185">Reference proteome</keyword>
<dbReference type="EMBL" id="WJBH02000005">
    <property type="protein sequence ID" value="KAI9558347.1"/>
    <property type="molecule type" value="Genomic_DNA"/>
</dbReference>
<organism evidence="1 2">
    <name type="scientific">Daphnia sinensis</name>
    <dbReference type="NCBI Taxonomy" id="1820382"/>
    <lineage>
        <taxon>Eukaryota</taxon>
        <taxon>Metazoa</taxon>
        <taxon>Ecdysozoa</taxon>
        <taxon>Arthropoda</taxon>
        <taxon>Crustacea</taxon>
        <taxon>Branchiopoda</taxon>
        <taxon>Diplostraca</taxon>
        <taxon>Cladocera</taxon>
        <taxon>Anomopoda</taxon>
        <taxon>Daphniidae</taxon>
        <taxon>Daphnia</taxon>
        <taxon>Daphnia similis group</taxon>
    </lineage>
</organism>